<organism evidence="6 7">
    <name type="scientific">Stenotrophomonas ginsengisoli</name>
    <dbReference type="NCBI Taxonomy" id="336566"/>
    <lineage>
        <taxon>Bacteria</taxon>
        <taxon>Pseudomonadati</taxon>
        <taxon>Pseudomonadota</taxon>
        <taxon>Gammaproteobacteria</taxon>
        <taxon>Lysobacterales</taxon>
        <taxon>Lysobacteraceae</taxon>
        <taxon>Stenotrophomonas</taxon>
    </lineage>
</organism>
<dbReference type="Pfam" id="PF07869">
    <property type="entry name" value="DUF1656"/>
    <property type="match status" value="1"/>
</dbReference>
<dbReference type="OrthoDB" id="6080293at2"/>
<evidence type="ECO:0000313" key="6">
    <source>
        <dbReference type="EMBL" id="KRG79290.1"/>
    </source>
</evidence>
<keyword evidence="7" id="KW-1185">Reference proteome</keyword>
<accession>A0A0R0DLV5</accession>
<dbReference type="PATRIC" id="fig|336566.3.peg.2526"/>
<gene>
    <name evidence="6" type="ORF">ABB30_01255</name>
</gene>
<keyword evidence="4 5" id="KW-0472">Membrane</keyword>
<comment type="caution">
    <text evidence="6">The sequence shown here is derived from an EMBL/GenBank/DDBJ whole genome shotgun (WGS) entry which is preliminary data.</text>
</comment>
<protein>
    <recommendedName>
        <fullName evidence="8">DUF1656 domain-containing protein</fullName>
    </recommendedName>
</protein>
<dbReference type="RefSeq" id="WP_057636432.1">
    <property type="nucleotide sequence ID" value="NZ_LDJM01000005.1"/>
</dbReference>
<reference evidence="6 7" key="1">
    <citation type="submission" date="2015-05" db="EMBL/GenBank/DDBJ databases">
        <title>Genome sequencing and analysis of members of genus Stenotrophomonas.</title>
        <authorList>
            <person name="Patil P.P."/>
            <person name="Midha S."/>
            <person name="Patil P.B."/>
        </authorList>
    </citation>
    <scope>NUCLEOTIDE SEQUENCE [LARGE SCALE GENOMIC DNA]</scope>
    <source>
        <strain evidence="6 7">DSM 24757</strain>
    </source>
</reference>
<feature type="transmembrane region" description="Helical" evidence="5">
    <location>
        <begin position="46"/>
        <end position="64"/>
    </location>
</feature>
<keyword evidence="3 5" id="KW-1133">Transmembrane helix</keyword>
<dbReference type="EMBL" id="LDJM01000005">
    <property type="protein sequence ID" value="KRG79290.1"/>
    <property type="molecule type" value="Genomic_DNA"/>
</dbReference>
<dbReference type="InterPro" id="IPR012451">
    <property type="entry name" value="DUF1656"/>
</dbReference>
<evidence type="ECO:0000313" key="7">
    <source>
        <dbReference type="Proteomes" id="UP000050956"/>
    </source>
</evidence>
<feature type="transmembrane region" description="Helical" evidence="5">
    <location>
        <begin position="12"/>
        <end position="34"/>
    </location>
</feature>
<name>A0A0R0DLV5_9GAMM</name>
<dbReference type="AlphaFoldDB" id="A0A0R0DLV5"/>
<dbReference type="Proteomes" id="UP000050956">
    <property type="component" value="Unassembled WGS sequence"/>
</dbReference>
<evidence type="ECO:0000256" key="5">
    <source>
        <dbReference type="SAM" id="Phobius"/>
    </source>
</evidence>
<evidence type="ECO:0000256" key="4">
    <source>
        <dbReference type="ARBA" id="ARBA00023136"/>
    </source>
</evidence>
<keyword evidence="2 5" id="KW-0812">Transmembrane</keyword>
<dbReference type="STRING" id="336566.ABB30_01255"/>
<evidence type="ECO:0000256" key="1">
    <source>
        <dbReference type="ARBA" id="ARBA00022475"/>
    </source>
</evidence>
<keyword evidence="1" id="KW-1003">Cell membrane</keyword>
<sequence length="65" mass="7148">MPLEFSLAGIYLPAPLVLAVLSLPFYLLLDVVLARLGVYRRALHPSLLRIALFVVVYASAVLILL</sequence>
<evidence type="ECO:0000256" key="2">
    <source>
        <dbReference type="ARBA" id="ARBA00022692"/>
    </source>
</evidence>
<evidence type="ECO:0000256" key="3">
    <source>
        <dbReference type="ARBA" id="ARBA00022989"/>
    </source>
</evidence>
<proteinExistence type="predicted"/>
<evidence type="ECO:0008006" key="8">
    <source>
        <dbReference type="Google" id="ProtNLM"/>
    </source>
</evidence>